<accession>A0A1Y2KZV2</accession>
<organism evidence="6 7">
    <name type="scientific">Thalassospira mesophila</name>
    <dbReference type="NCBI Taxonomy" id="1293891"/>
    <lineage>
        <taxon>Bacteria</taxon>
        <taxon>Pseudomonadati</taxon>
        <taxon>Pseudomonadota</taxon>
        <taxon>Alphaproteobacteria</taxon>
        <taxon>Rhodospirillales</taxon>
        <taxon>Thalassospiraceae</taxon>
        <taxon>Thalassospira</taxon>
    </lineage>
</organism>
<dbReference type="SUPFAM" id="SSF56300">
    <property type="entry name" value="Metallo-dependent phosphatases"/>
    <property type="match status" value="1"/>
</dbReference>
<dbReference type="InterPro" id="IPR026575">
    <property type="entry name" value="GpdQ/CpdA-like"/>
</dbReference>
<evidence type="ECO:0000259" key="5">
    <source>
        <dbReference type="Pfam" id="PF00149"/>
    </source>
</evidence>
<dbReference type="CDD" id="cd07402">
    <property type="entry name" value="MPP_GpdQ"/>
    <property type="match status" value="1"/>
</dbReference>
<proteinExistence type="inferred from homology"/>
<keyword evidence="7" id="KW-1185">Reference proteome</keyword>
<keyword evidence="2" id="KW-0378">Hydrolase</keyword>
<feature type="domain" description="Calcineurin-like phosphoesterase" evidence="5">
    <location>
        <begin position="1"/>
        <end position="198"/>
    </location>
</feature>
<evidence type="ECO:0000256" key="4">
    <source>
        <dbReference type="ARBA" id="ARBA00025742"/>
    </source>
</evidence>
<evidence type="ECO:0000313" key="6">
    <source>
        <dbReference type="EMBL" id="OSQ38387.1"/>
    </source>
</evidence>
<dbReference type="OrthoDB" id="651281at2"/>
<evidence type="ECO:0000256" key="2">
    <source>
        <dbReference type="ARBA" id="ARBA00022801"/>
    </source>
</evidence>
<dbReference type="RefSeq" id="WP_158091225.1">
    <property type="nucleotide sequence ID" value="NZ_JFKA01000004.1"/>
</dbReference>
<dbReference type="Gene3D" id="3.60.21.10">
    <property type="match status" value="1"/>
</dbReference>
<evidence type="ECO:0000313" key="7">
    <source>
        <dbReference type="Proteomes" id="UP000193391"/>
    </source>
</evidence>
<dbReference type="InterPro" id="IPR050884">
    <property type="entry name" value="CNP_phosphodiesterase-III"/>
</dbReference>
<reference evidence="6 7" key="1">
    <citation type="submission" date="2014-03" db="EMBL/GenBank/DDBJ databases">
        <title>The draft genome sequence of Thalassospira mesophila JCM 18969.</title>
        <authorList>
            <person name="Lai Q."/>
            <person name="Shao Z."/>
        </authorList>
    </citation>
    <scope>NUCLEOTIDE SEQUENCE [LARGE SCALE GENOMIC DNA]</scope>
    <source>
        <strain evidence="6 7">JCM 18969</strain>
    </source>
</reference>
<evidence type="ECO:0000256" key="3">
    <source>
        <dbReference type="ARBA" id="ARBA00023004"/>
    </source>
</evidence>
<name>A0A1Y2KZV2_9PROT</name>
<dbReference type="PANTHER" id="PTHR42988">
    <property type="entry name" value="PHOSPHOHYDROLASE"/>
    <property type="match status" value="1"/>
</dbReference>
<dbReference type="STRING" id="1293891.TMES_11075"/>
<dbReference type="AlphaFoldDB" id="A0A1Y2KZV2"/>
<dbReference type="PANTHER" id="PTHR42988:SF2">
    <property type="entry name" value="CYCLIC NUCLEOTIDE PHOSPHODIESTERASE CBUA0032-RELATED"/>
    <property type="match status" value="1"/>
</dbReference>
<dbReference type="EMBL" id="JFKA01000004">
    <property type="protein sequence ID" value="OSQ38387.1"/>
    <property type="molecule type" value="Genomic_DNA"/>
</dbReference>
<dbReference type="GO" id="GO:0004112">
    <property type="term" value="F:cyclic-nucleotide phosphodiesterase activity"/>
    <property type="evidence" value="ECO:0007669"/>
    <property type="project" value="InterPro"/>
</dbReference>
<dbReference type="GO" id="GO:0046872">
    <property type="term" value="F:metal ion binding"/>
    <property type="evidence" value="ECO:0007669"/>
    <property type="project" value="UniProtKB-KW"/>
</dbReference>
<protein>
    <recommendedName>
        <fullName evidence="5">Calcineurin-like phosphoesterase domain-containing protein</fullName>
    </recommendedName>
</protein>
<gene>
    <name evidence="6" type="ORF">TMES_11075</name>
</gene>
<keyword evidence="3" id="KW-0408">Iron</keyword>
<dbReference type="InterPro" id="IPR004843">
    <property type="entry name" value="Calcineurin-like_PHP"/>
</dbReference>
<dbReference type="Pfam" id="PF00149">
    <property type="entry name" value="Metallophos"/>
    <property type="match status" value="1"/>
</dbReference>
<comment type="caution">
    <text evidence="6">The sequence shown here is derived from an EMBL/GenBank/DDBJ whole genome shotgun (WGS) entry which is preliminary data.</text>
</comment>
<sequence length="258" mass="28418">MKLIHLSDCHFTDPAADALSASKPHPQKTLQNIIADICQWHHDAELCIVSGDLTHDGTPTQYALFAATIAALPMPVHLIPGNHDLREPLLAALPQTAHDENGFINYAFIHNGIKIILLDTLSDGEDSGILCPRRLAWLANELQQSRDLPCLVFMHHPPVAVGLPFMDSISLQNADEFGEVLQTHPAIRHIFFGHVHRPCHGVWRGIPFTGGASSFTGQPLAMQPGMGLPDKPWLEPGYGIALIHDDDATVRYHFETVR</sequence>
<dbReference type="Proteomes" id="UP000193391">
    <property type="component" value="Unassembled WGS sequence"/>
</dbReference>
<evidence type="ECO:0000256" key="1">
    <source>
        <dbReference type="ARBA" id="ARBA00022723"/>
    </source>
</evidence>
<keyword evidence="1" id="KW-0479">Metal-binding</keyword>
<dbReference type="InterPro" id="IPR029052">
    <property type="entry name" value="Metallo-depent_PP-like"/>
</dbReference>
<comment type="similarity">
    <text evidence="4">Belongs to the cyclic nucleotide phosphodiesterase class-III family.</text>
</comment>